<organism evidence="8 9">
    <name type="scientific">Linnemannia exigua</name>
    <dbReference type="NCBI Taxonomy" id="604196"/>
    <lineage>
        <taxon>Eukaryota</taxon>
        <taxon>Fungi</taxon>
        <taxon>Fungi incertae sedis</taxon>
        <taxon>Mucoromycota</taxon>
        <taxon>Mortierellomycotina</taxon>
        <taxon>Mortierellomycetes</taxon>
        <taxon>Mortierellales</taxon>
        <taxon>Mortierellaceae</taxon>
        <taxon>Linnemannia</taxon>
    </lineage>
</organism>
<comment type="similarity">
    <text evidence="2">Belongs to the PheA/TfdB FAD monooxygenase family.</text>
</comment>
<keyword evidence="9" id="KW-1185">Reference proteome</keyword>
<protein>
    <recommendedName>
        <fullName evidence="10">FAD-binding domain-containing protein</fullName>
    </recommendedName>
</protein>
<gene>
    <name evidence="8" type="ORF">BGZ95_011487</name>
</gene>
<keyword evidence="4" id="KW-0274">FAD</keyword>
<dbReference type="GO" id="GO:0071949">
    <property type="term" value="F:FAD binding"/>
    <property type="evidence" value="ECO:0007669"/>
    <property type="project" value="InterPro"/>
</dbReference>
<comment type="caution">
    <text evidence="8">The sequence shown here is derived from an EMBL/GenBank/DDBJ whole genome shotgun (WGS) entry which is preliminary data.</text>
</comment>
<dbReference type="PANTHER" id="PTHR43004">
    <property type="entry name" value="TRK SYSTEM POTASSIUM UPTAKE PROTEIN"/>
    <property type="match status" value="1"/>
</dbReference>
<dbReference type="InterPro" id="IPR050641">
    <property type="entry name" value="RIFMO-like"/>
</dbReference>
<dbReference type="Gene3D" id="3.40.30.20">
    <property type="match status" value="1"/>
</dbReference>
<dbReference type="SUPFAM" id="SSF54373">
    <property type="entry name" value="FAD-linked reductases, C-terminal domain"/>
    <property type="match status" value="1"/>
</dbReference>
<dbReference type="PANTHER" id="PTHR43004:SF19">
    <property type="entry name" value="BINDING MONOOXYGENASE, PUTATIVE (JCVI)-RELATED"/>
    <property type="match status" value="1"/>
</dbReference>
<dbReference type="InterPro" id="IPR038220">
    <property type="entry name" value="PHOX_C_sf"/>
</dbReference>
<proteinExistence type="inferred from homology"/>
<evidence type="ECO:0008006" key="10">
    <source>
        <dbReference type="Google" id="ProtNLM"/>
    </source>
</evidence>
<feature type="domain" description="FAD-binding" evidence="6">
    <location>
        <begin position="115"/>
        <end position="291"/>
    </location>
</feature>
<dbReference type="Pfam" id="PF07976">
    <property type="entry name" value="Phe_hydrox_dim"/>
    <property type="match status" value="1"/>
</dbReference>
<dbReference type="InterPro" id="IPR012941">
    <property type="entry name" value="Phe_hydrox_C_dim_dom"/>
</dbReference>
<dbReference type="Pfam" id="PF01494">
    <property type="entry name" value="FAD_binding_3"/>
    <property type="match status" value="1"/>
</dbReference>
<dbReference type="AlphaFoldDB" id="A0AAD4H580"/>
<keyword evidence="3" id="KW-0285">Flavoprotein</keyword>
<dbReference type="GO" id="GO:0016709">
    <property type="term" value="F:oxidoreductase activity, acting on paired donors, with incorporation or reduction of molecular oxygen, NAD(P)H as one donor, and incorporation of one atom of oxygen"/>
    <property type="evidence" value="ECO:0007669"/>
    <property type="project" value="UniProtKB-ARBA"/>
</dbReference>
<name>A0AAD4H580_9FUNG</name>
<evidence type="ECO:0000256" key="1">
    <source>
        <dbReference type="ARBA" id="ARBA00001974"/>
    </source>
</evidence>
<feature type="domain" description="Phenol hydroxylase-like C-terminal dimerisation" evidence="7">
    <location>
        <begin position="343"/>
        <end position="503"/>
    </location>
</feature>
<evidence type="ECO:0000313" key="9">
    <source>
        <dbReference type="Proteomes" id="UP001194580"/>
    </source>
</evidence>
<dbReference type="Proteomes" id="UP001194580">
    <property type="component" value="Unassembled WGS sequence"/>
</dbReference>
<sequence>MHERGKKVGTLPVMEMGVEDTEFNYGWFLEQERTCMLLRKMLEEEGEEEGVRVEFGWELVDTRVVEGGGGGGENVEEEESYVETVIRRALSGDNTNSEENLLLGGVDMYAEQEDKEYEIQTVRSKYLIACDGGRSTVRHRVNIGFSGRTLGHKTLMWDGECETDIVSSDITSITGSTNNTMIMIPLSNNLTRVSIEAGPLSPTESISETLKTVTVPYFEILAQQACYPSTFKVKSTTWLTCFKINERRADQFVYKNRIFLAGDAAHIHSPAGGQGLNTGFQDAHNLAWKLAFLGVRYQENTLNRPHPSQPVPAVDYQVGVRAQDGVISPIPQDEKDASSSTSSTLRLHQLFTGIARFHILIFTSTNVEQTLTPATVAHTMRFITQWRHKWIYKSSLNDGYVDKDLFKFHFLTPSSTTTTSTFANNKVIQELSNHQIGEGKIFVDNDGKVHKKYGFAPNGSDDVSAAGIVVLRPDSHIGYRVHGLEEQAWKDVDQYLSSILTAQVE</sequence>
<dbReference type="Gene3D" id="3.30.9.10">
    <property type="entry name" value="D-Amino Acid Oxidase, subunit A, domain 2"/>
    <property type="match status" value="1"/>
</dbReference>
<evidence type="ECO:0000256" key="3">
    <source>
        <dbReference type="ARBA" id="ARBA00022630"/>
    </source>
</evidence>
<dbReference type="InterPro" id="IPR002938">
    <property type="entry name" value="FAD-bd"/>
</dbReference>
<comment type="cofactor">
    <cofactor evidence="1">
        <name>FAD</name>
        <dbReference type="ChEBI" id="CHEBI:57692"/>
    </cofactor>
</comment>
<dbReference type="InterPro" id="IPR036249">
    <property type="entry name" value="Thioredoxin-like_sf"/>
</dbReference>
<dbReference type="PRINTS" id="PR00420">
    <property type="entry name" value="RNGMNOXGNASE"/>
</dbReference>
<dbReference type="Gene3D" id="3.50.50.60">
    <property type="entry name" value="FAD/NAD(P)-binding domain"/>
    <property type="match status" value="1"/>
</dbReference>
<evidence type="ECO:0000259" key="6">
    <source>
        <dbReference type="Pfam" id="PF01494"/>
    </source>
</evidence>
<evidence type="ECO:0000259" key="7">
    <source>
        <dbReference type="Pfam" id="PF07976"/>
    </source>
</evidence>
<keyword evidence="5" id="KW-0560">Oxidoreductase</keyword>
<dbReference type="SUPFAM" id="SSF51905">
    <property type="entry name" value="FAD/NAD(P)-binding domain"/>
    <property type="match status" value="1"/>
</dbReference>
<accession>A0AAD4H580</accession>
<evidence type="ECO:0000256" key="2">
    <source>
        <dbReference type="ARBA" id="ARBA00007801"/>
    </source>
</evidence>
<dbReference type="EMBL" id="JAAAIL010000870">
    <property type="protein sequence ID" value="KAG0272733.1"/>
    <property type="molecule type" value="Genomic_DNA"/>
</dbReference>
<evidence type="ECO:0000256" key="5">
    <source>
        <dbReference type="ARBA" id="ARBA00023002"/>
    </source>
</evidence>
<dbReference type="SUPFAM" id="SSF52833">
    <property type="entry name" value="Thioredoxin-like"/>
    <property type="match status" value="1"/>
</dbReference>
<reference evidence="8" key="1">
    <citation type="journal article" date="2020" name="Fungal Divers.">
        <title>Resolving the Mortierellaceae phylogeny through synthesis of multi-gene phylogenetics and phylogenomics.</title>
        <authorList>
            <person name="Vandepol N."/>
            <person name="Liber J."/>
            <person name="Desiro A."/>
            <person name="Na H."/>
            <person name="Kennedy M."/>
            <person name="Barry K."/>
            <person name="Grigoriev I.V."/>
            <person name="Miller A.N."/>
            <person name="O'Donnell K."/>
            <person name="Stajich J.E."/>
            <person name="Bonito G."/>
        </authorList>
    </citation>
    <scope>NUCLEOTIDE SEQUENCE</scope>
    <source>
        <strain evidence="8">NRRL 28262</strain>
    </source>
</reference>
<evidence type="ECO:0000256" key="4">
    <source>
        <dbReference type="ARBA" id="ARBA00022827"/>
    </source>
</evidence>
<evidence type="ECO:0000313" key="8">
    <source>
        <dbReference type="EMBL" id="KAG0272733.1"/>
    </source>
</evidence>
<dbReference type="InterPro" id="IPR036188">
    <property type="entry name" value="FAD/NAD-bd_sf"/>
</dbReference>